<comment type="caution">
    <text evidence="1">The sequence shown here is derived from an EMBL/GenBank/DDBJ whole genome shotgun (WGS) entry which is preliminary data.</text>
</comment>
<sequence length="341" mass="38374">MAEEEAPNRLPEIRNDPIHSRWVIFSPARSRRPSDFKSKSTANPNPNSHSQTCPFCIGNEHQCAPEIFRFPPDTNDWKLRVIQNLYPALSRDLQFQSQENEVAPAAVTGFGFHDVVIESPVHSLHLVHLSPVQVGDVLLAYKKRIDQLNSNHSIQYVQVFKNHGASAGASMSHSHSQIIALPIVPPAVSNRIDSMKEYFEQTGKCRLCQIPESDLLIDESSHFMSVVPFAASFPFEIWIIPRFHSSHFHELDRDKAVDLGGLLKLMLKKISLQLNDPPFNYMIHTAPSRMNPSGLLYVHWFLQIVPQLTTIGGFEAGSGCYINPIFPEDAAKVLKQVKVPN</sequence>
<protein>
    <submittedName>
        <fullName evidence="1">Uncharacterized protein</fullName>
    </submittedName>
</protein>
<keyword evidence="2" id="KW-1185">Reference proteome</keyword>
<evidence type="ECO:0000313" key="1">
    <source>
        <dbReference type="EMBL" id="KAI5656356.1"/>
    </source>
</evidence>
<gene>
    <name evidence="1" type="ORF">M9H77_25149</name>
</gene>
<name>A0ACC0AA36_CATRO</name>
<accession>A0ACC0AA36</accession>
<organism evidence="1 2">
    <name type="scientific">Catharanthus roseus</name>
    <name type="common">Madagascar periwinkle</name>
    <name type="synonym">Vinca rosea</name>
    <dbReference type="NCBI Taxonomy" id="4058"/>
    <lineage>
        <taxon>Eukaryota</taxon>
        <taxon>Viridiplantae</taxon>
        <taxon>Streptophyta</taxon>
        <taxon>Embryophyta</taxon>
        <taxon>Tracheophyta</taxon>
        <taxon>Spermatophyta</taxon>
        <taxon>Magnoliopsida</taxon>
        <taxon>eudicotyledons</taxon>
        <taxon>Gunneridae</taxon>
        <taxon>Pentapetalae</taxon>
        <taxon>asterids</taxon>
        <taxon>lamiids</taxon>
        <taxon>Gentianales</taxon>
        <taxon>Apocynaceae</taxon>
        <taxon>Rauvolfioideae</taxon>
        <taxon>Vinceae</taxon>
        <taxon>Catharanthinae</taxon>
        <taxon>Catharanthus</taxon>
    </lineage>
</organism>
<proteinExistence type="predicted"/>
<dbReference type="EMBL" id="CM044706">
    <property type="protein sequence ID" value="KAI5656356.1"/>
    <property type="molecule type" value="Genomic_DNA"/>
</dbReference>
<dbReference type="Proteomes" id="UP001060085">
    <property type="component" value="Linkage Group LG06"/>
</dbReference>
<evidence type="ECO:0000313" key="2">
    <source>
        <dbReference type="Proteomes" id="UP001060085"/>
    </source>
</evidence>
<reference evidence="2" key="1">
    <citation type="journal article" date="2023" name="Nat. Plants">
        <title>Single-cell RNA sequencing provides a high-resolution roadmap for understanding the multicellular compartmentation of specialized metabolism.</title>
        <authorList>
            <person name="Sun S."/>
            <person name="Shen X."/>
            <person name="Li Y."/>
            <person name="Li Y."/>
            <person name="Wang S."/>
            <person name="Li R."/>
            <person name="Zhang H."/>
            <person name="Shen G."/>
            <person name="Guo B."/>
            <person name="Wei J."/>
            <person name="Xu J."/>
            <person name="St-Pierre B."/>
            <person name="Chen S."/>
            <person name="Sun C."/>
        </authorList>
    </citation>
    <scope>NUCLEOTIDE SEQUENCE [LARGE SCALE GENOMIC DNA]</scope>
</reference>